<evidence type="ECO:0000313" key="3">
    <source>
        <dbReference type="Proteomes" id="UP000823046"/>
    </source>
</evidence>
<protein>
    <submittedName>
        <fullName evidence="2">Multi-pass transmembrane protein</fullName>
    </submittedName>
</protein>
<feature type="transmembrane region" description="Helical" evidence="1">
    <location>
        <begin position="228"/>
        <end position="247"/>
    </location>
</feature>
<feature type="transmembrane region" description="Helical" evidence="1">
    <location>
        <begin position="118"/>
        <end position="139"/>
    </location>
</feature>
<keyword evidence="1" id="KW-1133">Transmembrane helix</keyword>
<comment type="caution">
    <text evidence="2">The sequence shown here is derived from an EMBL/GenBank/DDBJ whole genome shotgun (WGS) entry which is preliminary data.</text>
</comment>
<reference evidence="2 3" key="1">
    <citation type="journal article" date="2020" name="bioRxiv">
        <title>Metabolic contributions of an alphaproteobacterial endosymbiont in the apicomplexan Cardiosporidium cionae.</title>
        <authorList>
            <person name="Hunter E.S."/>
            <person name="Paight C.J."/>
            <person name="Lane C.E."/>
        </authorList>
    </citation>
    <scope>NUCLEOTIDE SEQUENCE [LARGE SCALE GENOMIC DNA]</scope>
    <source>
        <strain evidence="2">ESH_2018</strain>
    </source>
</reference>
<accession>A0ABQ7J5E4</accession>
<proteinExistence type="predicted"/>
<dbReference type="InterPro" id="IPR021691">
    <property type="entry name" value="DUF3273"/>
</dbReference>
<sequence length="307" mass="34061">MYFTYVVRPGEAPEGRSPQYIPFFEFLYNYYLRISFALQLLAYFGLLLCAFTAKTKSVSLLWLLRAHPETVGNAPILGILIFSGAFVLANVLTLAFVTVEDDDSSIKQSRGFRAGVKFFDHSALFGTLAWSLTLISLFATNSYFDDDWFKSQIGGGSDWLLYFSARSCDVLALISASGGLFFQEVYHSEGVGEAKGWICGTLLKFTAISEVVALCLYGSEAFHIVDTIYTTLLGISLTLSCIWAWLFEPVSHRYDVKLSQSVIRNEYYKSRNAMAYYGPAVINAEGEVDIQAATQQAQASLNSGCCQ</sequence>
<keyword evidence="1 2" id="KW-0812">Transmembrane</keyword>
<dbReference type="Pfam" id="PF11677">
    <property type="entry name" value="DUF3273"/>
    <property type="match status" value="1"/>
</dbReference>
<evidence type="ECO:0000313" key="2">
    <source>
        <dbReference type="EMBL" id="KAF8819226.1"/>
    </source>
</evidence>
<dbReference type="EMBL" id="JADAQX010000878">
    <property type="protein sequence ID" value="KAF8819226.1"/>
    <property type="molecule type" value="Genomic_DNA"/>
</dbReference>
<feature type="transmembrane region" description="Helical" evidence="1">
    <location>
        <begin position="73"/>
        <end position="97"/>
    </location>
</feature>
<organism evidence="2 3">
    <name type="scientific">Cardiosporidium cionae</name>
    <dbReference type="NCBI Taxonomy" id="476202"/>
    <lineage>
        <taxon>Eukaryota</taxon>
        <taxon>Sar</taxon>
        <taxon>Alveolata</taxon>
        <taxon>Apicomplexa</taxon>
        <taxon>Aconoidasida</taxon>
        <taxon>Nephromycida</taxon>
        <taxon>Cardiosporidium</taxon>
    </lineage>
</organism>
<dbReference type="Proteomes" id="UP000823046">
    <property type="component" value="Unassembled WGS sequence"/>
</dbReference>
<evidence type="ECO:0000256" key="1">
    <source>
        <dbReference type="SAM" id="Phobius"/>
    </source>
</evidence>
<keyword evidence="1" id="KW-0472">Membrane</keyword>
<keyword evidence="3" id="KW-1185">Reference proteome</keyword>
<feature type="transmembrane region" description="Helical" evidence="1">
    <location>
        <begin position="30"/>
        <end position="53"/>
    </location>
</feature>
<name>A0ABQ7J5E4_9APIC</name>
<gene>
    <name evidence="2" type="ORF">IE077_001369</name>
</gene>